<dbReference type="AlphaFoldDB" id="A0A919L4P3"/>
<gene>
    <name evidence="2" type="ORF">GCM10018781_71460</name>
</gene>
<protein>
    <submittedName>
        <fullName evidence="2">Uncharacterized protein</fullName>
    </submittedName>
</protein>
<organism evidence="2 3">
    <name type="scientific">Kitasatospora indigofera</name>
    <dbReference type="NCBI Taxonomy" id="67307"/>
    <lineage>
        <taxon>Bacteria</taxon>
        <taxon>Bacillati</taxon>
        <taxon>Actinomycetota</taxon>
        <taxon>Actinomycetes</taxon>
        <taxon>Kitasatosporales</taxon>
        <taxon>Streptomycetaceae</taxon>
        <taxon>Kitasatospora</taxon>
    </lineage>
</organism>
<dbReference type="EMBL" id="BNBO01000067">
    <property type="protein sequence ID" value="GHH83697.1"/>
    <property type="molecule type" value="Genomic_DNA"/>
</dbReference>
<comment type="caution">
    <text evidence="2">The sequence shown here is derived from an EMBL/GenBank/DDBJ whole genome shotgun (WGS) entry which is preliminary data.</text>
</comment>
<feature type="region of interest" description="Disordered" evidence="1">
    <location>
        <begin position="1"/>
        <end position="39"/>
    </location>
</feature>
<sequence>MQGGDNLLSARLRRPLLSRPFPAEPEQGRPPAVSAPDGPAEGPWAVVLLGFAARTVSVSGAVTCPAVAPKDGGHFGRRT</sequence>
<evidence type="ECO:0000313" key="2">
    <source>
        <dbReference type="EMBL" id="GHH83697.1"/>
    </source>
</evidence>
<keyword evidence="3" id="KW-1185">Reference proteome</keyword>
<evidence type="ECO:0000313" key="3">
    <source>
        <dbReference type="Proteomes" id="UP000617734"/>
    </source>
</evidence>
<accession>A0A919L4P3</accession>
<reference evidence="2" key="1">
    <citation type="journal article" date="2014" name="Int. J. Syst. Evol. Microbiol.">
        <title>Complete genome sequence of Corynebacterium casei LMG S-19264T (=DSM 44701T), isolated from a smear-ripened cheese.</title>
        <authorList>
            <consortium name="US DOE Joint Genome Institute (JGI-PGF)"/>
            <person name="Walter F."/>
            <person name="Albersmeier A."/>
            <person name="Kalinowski J."/>
            <person name="Ruckert C."/>
        </authorList>
    </citation>
    <scope>NUCLEOTIDE SEQUENCE</scope>
    <source>
        <strain evidence="2">JCM 4646</strain>
    </source>
</reference>
<evidence type="ECO:0000256" key="1">
    <source>
        <dbReference type="SAM" id="MobiDB-lite"/>
    </source>
</evidence>
<dbReference type="Proteomes" id="UP000617734">
    <property type="component" value="Unassembled WGS sequence"/>
</dbReference>
<reference evidence="2" key="2">
    <citation type="submission" date="2020-09" db="EMBL/GenBank/DDBJ databases">
        <authorList>
            <person name="Sun Q."/>
            <person name="Ohkuma M."/>
        </authorList>
    </citation>
    <scope>NUCLEOTIDE SEQUENCE</scope>
    <source>
        <strain evidence="2">JCM 4646</strain>
    </source>
</reference>
<proteinExistence type="predicted"/>
<name>A0A919L4P3_9ACTN</name>